<organism evidence="2 3">
    <name type="scientific">Thalassotalea eurytherma</name>
    <dbReference type="NCBI Taxonomy" id="1144278"/>
    <lineage>
        <taxon>Bacteria</taxon>
        <taxon>Pseudomonadati</taxon>
        <taxon>Pseudomonadota</taxon>
        <taxon>Gammaproteobacteria</taxon>
        <taxon>Alteromonadales</taxon>
        <taxon>Colwelliaceae</taxon>
        <taxon>Thalassotalea</taxon>
    </lineage>
</organism>
<reference evidence="2 3" key="1">
    <citation type="submission" date="2023-03" db="EMBL/GenBank/DDBJ databases">
        <title>Draft genome sequence of Thalassotalea eurytherma JCM 18482T.</title>
        <authorList>
            <person name="Sawabe T."/>
        </authorList>
    </citation>
    <scope>NUCLEOTIDE SEQUENCE [LARGE SCALE GENOMIC DNA]</scope>
    <source>
        <strain evidence="2 3">JCM 18482</strain>
    </source>
</reference>
<gene>
    <name evidence="2" type="primary">ptsN</name>
    <name evidence="2" type="ORF">theurythT_11380</name>
</gene>
<dbReference type="CDD" id="cd00211">
    <property type="entry name" value="PTS_IIA_fru"/>
    <property type="match status" value="1"/>
</dbReference>
<dbReference type="SUPFAM" id="SSF55804">
    <property type="entry name" value="Phoshotransferase/anion transport protein"/>
    <property type="match status" value="1"/>
</dbReference>
<evidence type="ECO:0000313" key="3">
    <source>
        <dbReference type="Proteomes" id="UP001157133"/>
    </source>
</evidence>
<dbReference type="Proteomes" id="UP001157133">
    <property type="component" value="Unassembled WGS sequence"/>
</dbReference>
<evidence type="ECO:0000313" key="2">
    <source>
        <dbReference type="EMBL" id="GLX81686.1"/>
    </source>
</evidence>
<accession>A0ABQ6H0G2</accession>
<name>A0ABQ6H0G2_9GAMM</name>
<dbReference type="PANTHER" id="PTHR47738">
    <property type="entry name" value="PTS SYSTEM FRUCTOSE-LIKE EIIA COMPONENT-RELATED"/>
    <property type="match status" value="1"/>
</dbReference>
<dbReference type="PROSITE" id="PS00372">
    <property type="entry name" value="PTS_EIIA_TYPE_2_HIS"/>
    <property type="match status" value="1"/>
</dbReference>
<proteinExistence type="predicted"/>
<keyword evidence="3" id="KW-1185">Reference proteome</keyword>
<sequence>MKLQDILTLDCTICAAPASSKKRLFDTICDAASRRLPDMSQHDLLQSLTQREQLGSTGIGNGIAIPHGRLNHCKQAVAVLITTSQAIPFDAIDNRPVDIFIALFVPEDCCKEHLSTLQNIAKLFGDKKFVKHIRKCQDNHQLFDIIQEAS</sequence>
<feature type="domain" description="PTS EIIA type-2" evidence="1">
    <location>
        <begin position="5"/>
        <end position="149"/>
    </location>
</feature>
<dbReference type="EMBL" id="BSSU01000005">
    <property type="protein sequence ID" value="GLX81686.1"/>
    <property type="molecule type" value="Genomic_DNA"/>
</dbReference>
<dbReference type="InterPro" id="IPR051541">
    <property type="entry name" value="PTS_SugarTrans_NitroReg"/>
</dbReference>
<dbReference type="InterPro" id="IPR002178">
    <property type="entry name" value="PTS_EIIA_type-2_dom"/>
</dbReference>
<dbReference type="Pfam" id="PF00359">
    <property type="entry name" value="PTS_EIIA_2"/>
    <property type="match status" value="1"/>
</dbReference>
<dbReference type="PROSITE" id="PS51094">
    <property type="entry name" value="PTS_EIIA_TYPE_2"/>
    <property type="match status" value="1"/>
</dbReference>
<dbReference type="Gene3D" id="3.40.930.10">
    <property type="entry name" value="Mannitol-specific EII, Chain A"/>
    <property type="match status" value="1"/>
</dbReference>
<protein>
    <submittedName>
        <fullName evidence="2">PTS IIA-like nitrogen-regulatory protein PtsN</fullName>
    </submittedName>
</protein>
<dbReference type="InterPro" id="IPR016152">
    <property type="entry name" value="PTrfase/Anion_transptr"/>
</dbReference>
<dbReference type="PANTHER" id="PTHR47738:SF1">
    <property type="entry name" value="NITROGEN REGULATORY PROTEIN"/>
    <property type="match status" value="1"/>
</dbReference>
<comment type="caution">
    <text evidence="2">The sequence shown here is derived from an EMBL/GenBank/DDBJ whole genome shotgun (WGS) entry which is preliminary data.</text>
</comment>
<evidence type="ECO:0000259" key="1">
    <source>
        <dbReference type="PROSITE" id="PS51094"/>
    </source>
</evidence>
<dbReference type="RefSeq" id="WP_284207027.1">
    <property type="nucleotide sequence ID" value="NZ_BSSU01000005.1"/>
</dbReference>